<evidence type="ECO:0000313" key="1">
    <source>
        <dbReference type="EMBL" id="DAE11830.1"/>
    </source>
</evidence>
<proteinExistence type="predicted"/>
<sequence>MFYNQIVVYLHNEDKEHRYMYLAFTDKRKKVIFIKCAYRSMRYVLLNTK</sequence>
<organism evidence="1">
    <name type="scientific">Myoviridae sp. ctXwe21</name>
    <dbReference type="NCBI Taxonomy" id="2825123"/>
    <lineage>
        <taxon>Viruses</taxon>
        <taxon>Duplodnaviria</taxon>
        <taxon>Heunggongvirae</taxon>
        <taxon>Uroviricota</taxon>
        <taxon>Caudoviricetes</taxon>
    </lineage>
</organism>
<dbReference type="EMBL" id="BK015537">
    <property type="protein sequence ID" value="DAE11830.1"/>
    <property type="molecule type" value="Genomic_DNA"/>
</dbReference>
<reference evidence="1" key="1">
    <citation type="journal article" date="2021" name="Proc. Natl. Acad. Sci. U.S.A.">
        <title>A Catalog of Tens of Thousands of Viruses from Human Metagenomes Reveals Hidden Associations with Chronic Diseases.</title>
        <authorList>
            <person name="Tisza M.J."/>
            <person name="Buck C.B."/>
        </authorList>
    </citation>
    <scope>NUCLEOTIDE SEQUENCE</scope>
    <source>
        <strain evidence="1">CtXwe21</strain>
    </source>
</reference>
<protein>
    <submittedName>
        <fullName evidence="1">Uncharacterized protein</fullName>
    </submittedName>
</protein>
<name>A0A8S5PXR5_9CAUD</name>
<accession>A0A8S5PXR5</accession>